<dbReference type="Pfam" id="PF10133">
    <property type="entry name" value="CooT"/>
    <property type="match status" value="1"/>
</dbReference>
<reference evidence="1" key="1">
    <citation type="journal article" date="2020" name="mSystems">
        <title>Genome- and Community-Level Interaction Insights into Carbon Utilization and Element Cycling Functions of Hydrothermarchaeota in Hydrothermal Sediment.</title>
        <authorList>
            <person name="Zhou Z."/>
            <person name="Liu Y."/>
            <person name="Xu W."/>
            <person name="Pan J."/>
            <person name="Luo Z.H."/>
            <person name="Li M."/>
        </authorList>
    </citation>
    <scope>NUCLEOTIDE SEQUENCE [LARGE SCALE GENOMIC DNA]</scope>
    <source>
        <strain evidence="1">SpSt-477</strain>
    </source>
</reference>
<comment type="caution">
    <text evidence="1">The sequence shown here is derived from an EMBL/GenBank/DDBJ whole genome shotgun (WGS) entry which is preliminary data.</text>
</comment>
<gene>
    <name evidence="1" type="ORF">ENS29_05140</name>
</gene>
<proteinExistence type="predicted"/>
<protein>
    <submittedName>
        <fullName evidence="1">CooT family nickel-binding protein</fullName>
    </submittedName>
</protein>
<evidence type="ECO:0000313" key="1">
    <source>
        <dbReference type="EMBL" id="HGU32224.1"/>
    </source>
</evidence>
<dbReference type="EMBL" id="DSUH01000116">
    <property type="protein sequence ID" value="HGU32224.1"/>
    <property type="molecule type" value="Genomic_DNA"/>
</dbReference>
<accession>A0A7C4MP81</accession>
<sequence length="66" mass="7371">MCEANAYLIEGGETKLVMEAVDVVEPEEGGLRLINIFGDQKFVKAKIHSLSLVDHKVFLKHEPFSV</sequence>
<dbReference type="AlphaFoldDB" id="A0A7C4MP81"/>
<name>A0A7C4MP81_9BACT</name>
<organism evidence="1">
    <name type="scientific">Desulfatirhabdium butyrativorans</name>
    <dbReference type="NCBI Taxonomy" id="340467"/>
    <lineage>
        <taxon>Bacteria</taxon>
        <taxon>Pseudomonadati</taxon>
        <taxon>Thermodesulfobacteriota</taxon>
        <taxon>Desulfobacteria</taxon>
        <taxon>Desulfobacterales</taxon>
        <taxon>Desulfatirhabdiaceae</taxon>
        <taxon>Desulfatirhabdium</taxon>
    </lineage>
</organism>
<dbReference type="InterPro" id="IPR019300">
    <property type="entry name" value="CooT"/>
</dbReference>